<dbReference type="KEGG" id="ehx:EMIHUDRAFT_108954"/>
<dbReference type="Proteomes" id="UP000013827">
    <property type="component" value="Unassembled WGS sequence"/>
</dbReference>
<dbReference type="RefSeq" id="XP_005791624.1">
    <property type="nucleotide sequence ID" value="XM_005791567.1"/>
</dbReference>
<accession>A0A0D3IM40</accession>
<sequence>MLAAAAELAASPGAGVEAGVAVEAAGAPVEATPAGWEAIVAAAVMVARVAATWVEARVADAARCSPPGQAPGSSSGSDSYPTEAHKRPLSWRKPSVVSLISWAVGPPLPGSSRIVTSAAKQPGFRQATFTLLRVGAWADGSRLPRASHEHEDRLLRRTHAPALQCPAGTAEVEDKHHRAPSRDSAGAAAAEATAAAAVLPGAGAVEAKAVAVEAGWVSAAAAAAAEMGTAVAMVAVAALPVAK</sequence>
<reference evidence="2" key="2">
    <citation type="submission" date="2024-10" db="UniProtKB">
        <authorList>
            <consortium name="EnsemblProtists"/>
        </authorList>
    </citation>
    <scope>IDENTIFICATION</scope>
</reference>
<protein>
    <submittedName>
        <fullName evidence="2">Uncharacterized protein</fullName>
    </submittedName>
</protein>
<feature type="compositionally biased region" description="Low complexity" evidence="1">
    <location>
        <begin position="65"/>
        <end position="79"/>
    </location>
</feature>
<dbReference type="KEGG" id="ehx:EMIHUDRAFT_104208"/>
<dbReference type="HOGENOM" id="CLU_1144345_0_0_1"/>
<proteinExistence type="predicted"/>
<dbReference type="EnsemblProtists" id="EOD39195">
    <property type="protein sequence ID" value="EOD39195"/>
    <property type="gene ID" value="EMIHUDRAFT_108954"/>
</dbReference>
<organism evidence="2 3">
    <name type="scientific">Emiliania huxleyi (strain CCMP1516)</name>
    <dbReference type="NCBI Taxonomy" id="280463"/>
    <lineage>
        <taxon>Eukaryota</taxon>
        <taxon>Haptista</taxon>
        <taxon>Haptophyta</taxon>
        <taxon>Prymnesiophyceae</taxon>
        <taxon>Isochrysidales</taxon>
        <taxon>Noelaerhabdaceae</taxon>
        <taxon>Emiliania</taxon>
    </lineage>
</organism>
<reference evidence="3" key="1">
    <citation type="journal article" date="2013" name="Nature">
        <title>Pan genome of the phytoplankton Emiliania underpins its global distribution.</title>
        <authorList>
            <person name="Read B.A."/>
            <person name="Kegel J."/>
            <person name="Klute M.J."/>
            <person name="Kuo A."/>
            <person name="Lefebvre S.C."/>
            <person name="Maumus F."/>
            <person name="Mayer C."/>
            <person name="Miller J."/>
            <person name="Monier A."/>
            <person name="Salamov A."/>
            <person name="Young J."/>
            <person name="Aguilar M."/>
            <person name="Claverie J.M."/>
            <person name="Frickenhaus S."/>
            <person name="Gonzalez K."/>
            <person name="Herman E.K."/>
            <person name="Lin Y.C."/>
            <person name="Napier J."/>
            <person name="Ogata H."/>
            <person name="Sarno A.F."/>
            <person name="Shmutz J."/>
            <person name="Schroeder D."/>
            <person name="de Vargas C."/>
            <person name="Verret F."/>
            <person name="von Dassow P."/>
            <person name="Valentin K."/>
            <person name="Van de Peer Y."/>
            <person name="Wheeler G."/>
            <person name="Dacks J.B."/>
            <person name="Delwiche C.F."/>
            <person name="Dyhrman S.T."/>
            <person name="Glockner G."/>
            <person name="John U."/>
            <person name="Richards T."/>
            <person name="Worden A.Z."/>
            <person name="Zhang X."/>
            <person name="Grigoriev I.V."/>
            <person name="Allen A.E."/>
            <person name="Bidle K."/>
            <person name="Borodovsky M."/>
            <person name="Bowler C."/>
            <person name="Brownlee C."/>
            <person name="Cock J.M."/>
            <person name="Elias M."/>
            <person name="Gladyshev V.N."/>
            <person name="Groth M."/>
            <person name="Guda C."/>
            <person name="Hadaegh A."/>
            <person name="Iglesias-Rodriguez M.D."/>
            <person name="Jenkins J."/>
            <person name="Jones B.M."/>
            <person name="Lawson T."/>
            <person name="Leese F."/>
            <person name="Lindquist E."/>
            <person name="Lobanov A."/>
            <person name="Lomsadze A."/>
            <person name="Malik S.B."/>
            <person name="Marsh M.E."/>
            <person name="Mackinder L."/>
            <person name="Mock T."/>
            <person name="Mueller-Roeber B."/>
            <person name="Pagarete A."/>
            <person name="Parker M."/>
            <person name="Probert I."/>
            <person name="Quesneville H."/>
            <person name="Raines C."/>
            <person name="Rensing S.A."/>
            <person name="Riano-Pachon D.M."/>
            <person name="Richier S."/>
            <person name="Rokitta S."/>
            <person name="Shiraiwa Y."/>
            <person name="Soanes D.M."/>
            <person name="van der Giezen M."/>
            <person name="Wahlund T.M."/>
            <person name="Williams B."/>
            <person name="Wilson W."/>
            <person name="Wolfe G."/>
            <person name="Wurch L.L."/>
        </authorList>
    </citation>
    <scope>NUCLEOTIDE SEQUENCE</scope>
</reference>
<name>A0A0D3IM40_EMIH1</name>
<dbReference type="GeneID" id="17284465"/>
<dbReference type="GeneID" id="17258550"/>
<evidence type="ECO:0000256" key="1">
    <source>
        <dbReference type="SAM" id="MobiDB-lite"/>
    </source>
</evidence>
<keyword evidence="3" id="KW-1185">Reference proteome</keyword>
<feature type="region of interest" description="Disordered" evidence="1">
    <location>
        <begin position="63"/>
        <end position="87"/>
    </location>
</feature>
<dbReference type="AlphaFoldDB" id="A0A0D3IM40"/>
<dbReference type="EnsemblProtists" id="EOD12325">
    <property type="protein sequence ID" value="EOD12325"/>
    <property type="gene ID" value="EMIHUDRAFT_104208"/>
</dbReference>
<evidence type="ECO:0000313" key="2">
    <source>
        <dbReference type="EnsemblProtists" id="EOD12325"/>
    </source>
</evidence>
<dbReference type="RefSeq" id="XP_005764754.1">
    <property type="nucleotide sequence ID" value="XM_005764697.1"/>
</dbReference>
<dbReference type="PaxDb" id="2903-EOD12325"/>
<evidence type="ECO:0000313" key="3">
    <source>
        <dbReference type="Proteomes" id="UP000013827"/>
    </source>
</evidence>